<dbReference type="Gene3D" id="3.30.460.10">
    <property type="entry name" value="Beta Polymerase, domain 2"/>
    <property type="match status" value="1"/>
</dbReference>
<dbReference type="FunFam" id="1.10.3210.10:FF:000001">
    <property type="entry name" value="GTP pyrophosphokinase RelA"/>
    <property type="match status" value="1"/>
</dbReference>
<dbReference type="SMART" id="SM00471">
    <property type="entry name" value="HDc"/>
    <property type="match status" value="1"/>
</dbReference>
<accession>C1MH93</accession>
<dbReference type="Pfam" id="PF13328">
    <property type="entry name" value="HD_4"/>
    <property type="match status" value="1"/>
</dbReference>
<evidence type="ECO:0000313" key="4">
    <source>
        <dbReference type="EMBL" id="EEH60167.1"/>
    </source>
</evidence>
<dbReference type="SUPFAM" id="SSF109604">
    <property type="entry name" value="HD-domain/PDEase-like"/>
    <property type="match status" value="1"/>
</dbReference>
<dbReference type="InterPro" id="IPR007685">
    <property type="entry name" value="RelA_SpoT"/>
</dbReference>
<dbReference type="Pfam" id="PF04607">
    <property type="entry name" value="RelA_SpoT"/>
    <property type="match status" value="1"/>
</dbReference>
<dbReference type="RefSeq" id="XP_003054915.1">
    <property type="nucleotide sequence ID" value="XM_003054869.1"/>
</dbReference>
<dbReference type="EMBL" id="GG663735">
    <property type="protein sequence ID" value="EEH60167.1"/>
    <property type="molecule type" value="Genomic_DNA"/>
</dbReference>
<proteinExistence type="inferred from homology"/>
<keyword evidence="5" id="KW-1185">Reference proteome</keyword>
<dbReference type="OMA" id="DTECAIE"/>
<dbReference type="GeneID" id="9680552"/>
<dbReference type="InterPro" id="IPR043519">
    <property type="entry name" value="NT_sf"/>
</dbReference>
<name>C1MH93_MICPC</name>
<evidence type="ECO:0000313" key="5">
    <source>
        <dbReference type="Proteomes" id="UP000001876"/>
    </source>
</evidence>
<dbReference type="OrthoDB" id="497069at2759"/>
<dbReference type="SUPFAM" id="SSF81301">
    <property type="entry name" value="Nucleotidyltransferase"/>
    <property type="match status" value="1"/>
</dbReference>
<dbReference type="GO" id="GO:0015969">
    <property type="term" value="P:guanosine tetraphosphate metabolic process"/>
    <property type="evidence" value="ECO:0007669"/>
    <property type="project" value="InterPro"/>
</dbReference>
<organism evidence="5">
    <name type="scientific">Micromonas pusilla (strain CCMP1545)</name>
    <name type="common">Picoplanktonic green alga</name>
    <dbReference type="NCBI Taxonomy" id="564608"/>
    <lineage>
        <taxon>Eukaryota</taxon>
        <taxon>Viridiplantae</taxon>
        <taxon>Chlorophyta</taxon>
        <taxon>Mamiellophyceae</taxon>
        <taxon>Mamiellales</taxon>
        <taxon>Mamiellaceae</taxon>
        <taxon>Micromonas</taxon>
    </lineage>
</organism>
<evidence type="ECO:0000259" key="2">
    <source>
        <dbReference type="SMART" id="SM00471"/>
    </source>
</evidence>
<dbReference type="GO" id="GO:0009507">
    <property type="term" value="C:chloroplast"/>
    <property type="evidence" value="ECO:0007669"/>
    <property type="project" value="TreeGrafter"/>
</dbReference>
<sequence>HHGQFRNSGEPYVVHCVEAARIMAALLPPDVNGKKKYVDAVVACILHDVVDDTECAIEDVEAEFGSTVAKLVTDVSKLGNDEDRGRMDTEELVKLKKLLLFMVDDPRVFLIKVADRLHNMRTMYAVKPEKARFVANETLQVWCPVSEALGLLGANAEMEDLAFAVKDPDAFRAIINARASLNALASCRDACMRSLQLDAIAPGLRVDITGRLKSAYSTHLKMARKKIPFGAVCDARALRVVIGEPGPAPGTKDEVEACFVLLEAIHKLYRPVPGEYDDYVTNVKASGYQSLHTAVTGPDGALLEVQVRTRAMHDAAEFGDAAHWIYKD</sequence>
<dbReference type="AlphaFoldDB" id="C1MH93"/>
<dbReference type="CDD" id="cd05399">
    <property type="entry name" value="NT_Rel-Spo_like"/>
    <property type="match status" value="1"/>
</dbReference>
<dbReference type="STRING" id="564608.C1MH93"/>
<feature type="non-terminal residue" evidence="4">
    <location>
        <position position="328"/>
    </location>
</feature>
<feature type="domain" description="HD/PDEase" evidence="2">
    <location>
        <begin position="8"/>
        <end position="129"/>
    </location>
</feature>
<dbReference type="KEGG" id="mpp:MICPUCDRAFT_12650"/>
<evidence type="ECO:0000259" key="3">
    <source>
        <dbReference type="SMART" id="SM00954"/>
    </source>
</evidence>
<dbReference type="SMART" id="SM00954">
    <property type="entry name" value="RelA_SpoT"/>
    <property type="match status" value="1"/>
</dbReference>
<dbReference type="eggNOG" id="KOG1157">
    <property type="taxonomic scope" value="Eukaryota"/>
</dbReference>
<dbReference type="CDD" id="cd00077">
    <property type="entry name" value="HDc"/>
    <property type="match status" value="1"/>
</dbReference>
<dbReference type="PANTHER" id="PTHR21262">
    <property type="entry name" value="GUANOSINE-3',5'-BIS DIPHOSPHATE 3'-PYROPHOSPHOHYDROLASE"/>
    <property type="match status" value="1"/>
</dbReference>
<dbReference type="Proteomes" id="UP000001876">
    <property type="component" value="Unassembled WGS sequence"/>
</dbReference>
<reference evidence="4 5" key="1">
    <citation type="journal article" date="2009" name="Science">
        <title>Green evolution and dynamic adaptations revealed by genomes of the marine picoeukaryotes Micromonas.</title>
        <authorList>
            <person name="Worden A.Z."/>
            <person name="Lee J.H."/>
            <person name="Mock T."/>
            <person name="Rouze P."/>
            <person name="Simmons M.P."/>
            <person name="Aerts A.L."/>
            <person name="Allen A.E."/>
            <person name="Cuvelier M.L."/>
            <person name="Derelle E."/>
            <person name="Everett M.V."/>
            <person name="Foulon E."/>
            <person name="Grimwood J."/>
            <person name="Gundlach H."/>
            <person name="Henrissat B."/>
            <person name="Napoli C."/>
            <person name="McDonald S.M."/>
            <person name="Parker M.S."/>
            <person name="Rombauts S."/>
            <person name="Salamov A."/>
            <person name="Von Dassow P."/>
            <person name="Badger J.H."/>
            <person name="Coutinho P.M."/>
            <person name="Demir E."/>
            <person name="Dubchak I."/>
            <person name="Gentemann C."/>
            <person name="Eikrem W."/>
            <person name="Gready J.E."/>
            <person name="John U."/>
            <person name="Lanier W."/>
            <person name="Lindquist E.A."/>
            <person name="Lucas S."/>
            <person name="Mayer K.F."/>
            <person name="Moreau H."/>
            <person name="Not F."/>
            <person name="Otillar R."/>
            <person name="Panaud O."/>
            <person name="Pangilinan J."/>
            <person name="Paulsen I."/>
            <person name="Piegu B."/>
            <person name="Poliakov A."/>
            <person name="Robbens S."/>
            <person name="Schmutz J."/>
            <person name="Toulza E."/>
            <person name="Wyss T."/>
            <person name="Zelensky A."/>
            <person name="Zhou K."/>
            <person name="Armbrust E.V."/>
            <person name="Bhattacharya D."/>
            <person name="Goodenough U.W."/>
            <person name="Van de Peer Y."/>
            <person name="Grigoriev I.V."/>
        </authorList>
    </citation>
    <scope>NUCLEOTIDE SEQUENCE [LARGE SCALE GENOMIC DNA]</scope>
    <source>
        <strain evidence="4 5">CCMP1545</strain>
    </source>
</reference>
<feature type="non-terminal residue" evidence="4">
    <location>
        <position position="1"/>
    </location>
</feature>
<dbReference type="Gene3D" id="1.10.3210.10">
    <property type="entry name" value="Hypothetical protein af1432"/>
    <property type="match status" value="1"/>
</dbReference>
<gene>
    <name evidence="4" type="ORF">MICPUCDRAFT_12650</name>
</gene>
<feature type="domain" description="RelA/SpoT" evidence="3">
    <location>
        <begin position="210"/>
        <end position="328"/>
    </location>
</feature>
<comment type="similarity">
    <text evidence="1">Belongs to the RelA/SpoT family.</text>
</comment>
<protein>
    <submittedName>
        <fullName evidence="4">Predicted protein</fullName>
    </submittedName>
</protein>
<dbReference type="PANTHER" id="PTHR21262:SF31">
    <property type="entry name" value="GTP PYROPHOSPHOKINASE"/>
    <property type="match status" value="1"/>
</dbReference>
<evidence type="ECO:0000256" key="1">
    <source>
        <dbReference type="ARBA" id="ARBA00007476"/>
    </source>
</evidence>
<dbReference type="InterPro" id="IPR003607">
    <property type="entry name" value="HD/PDEase_dom"/>
</dbReference>